<evidence type="ECO:0000256" key="3">
    <source>
        <dbReference type="ARBA" id="ARBA00022884"/>
    </source>
</evidence>
<sequence>MIRNRGGQKILNNCETVTAPGGHMIMLDCGALFHDEDSIFSGSDNLFPNFDGINIDLLDAVFISHAHDDHMAAIVKLLQLRGYREGNPLVVYCSEITEIVIRNKIGYALNERENVDKMISPELAGNVEFRRLQPEQQIGDFKIYAFPVYHSIPGAYIFVVEIDGKRICYLTDFRFNLRDQIEWNRTFQTLTNIGSLGIDFLMIDVIGYPNRKEAPTLQAVAHEFGEIINLFAKNVEEHSQFAQVANEIGDRKVDVVGGPNSAINFFCREFGVIRKRLQQGFKENSKVSLISGCMAESSATLTLASYGKSDHLKFDKNTVVIIPTRIIPGTKSKVNQMIARLTELKDSEGNYQIFKIVVTEMEPKLLKHLNDKDQNFKEKCGDRVLVCPKLHCSGHATRPEIKLAIETIAPEEIAGIHANATTRHEFENRIPSWFGGKITVNTLDANDYVMI</sequence>
<dbReference type="InterPro" id="IPR036866">
    <property type="entry name" value="RibonucZ/Hydroxyglut_hydro"/>
</dbReference>
<dbReference type="GO" id="GO:0004527">
    <property type="term" value="F:exonuclease activity"/>
    <property type="evidence" value="ECO:0007669"/>
    <property type="project" value="UniProtKB-KW"/>
</dbReference>
<organism evidence="5 6">
    <name type="scientific">Candidatus Berkelbacteria bacterium Athens1014_28</name>
    <dbReference type="NCBI Taxonomy" id="2017145"/>
    <lineage>
        <taxon>Bacteria</taxon>
        <taxon>Candidatus Berkelbacteria</taxon>
    </lineage>
</organism>
<reference evidence="5 6" key="1">
    <citation type="submission" date="2017-07" db="EMBL/GenBank/DDBJ databases">
        <title>Mechanisms for carbon and nitrogen cycling indicate functional differentiation within the Candidate Phyla Radiation.</title>
        <authorList>
            <person name="Danczak R.E."/>
            <person name="Johnston M.D."/>
            <person name="Kenah C."/>
            <person name="Slattery M."/>
            <person name="Wrighton K.C."/>
            <person name="Wilkins M.J."/>
        </authorList>
    </citation>
    <scope>NUCLEOTIDE SEQUENCE [LARGE SCALE GENOMIC DNA]</scope>
    <source>
        <strain evidence="5">Athens1014_28</strain>
    </source>
</reference>
<dbReference type="InterPro" id="IPR001279">
    <property type="entry name" value="Metallo-B-lactamas"/>
</dbReference>
<protein>
    <recommendedName>
        <fullName evidence="4">Metallo-beta-lactamase domain-containing protein</fullName>
    </recommendedName>
</protein>
<dbReference type="Gene3D" id="3.40.50.10710">
    <property type="entry name" value="Metallo-hydrolase/oxidoreductase"/>
    <property type="match status" value="1"/>
</dbReference>
<dbReference type="InterPro" id="IPR042173">
    <property type="entry name" value="RNase_J_2"/>
</dbReference>
<comment type="caution">
    <text evidence="5">The sequence shown here is derived from an EMBL/GenBank/DDBJ whole genome shotgun (WGS) entry which is preliminary data.</text>
</comment>
<dbReference type="SUPFAM" id="SSF56281">
    <property type="entry name" value="Metallo-hydrolase/oxidoreductase"/>
    <property type="match status" value="1"/>
</dbReference>
<name>A0A554LJ59_9BACT</name>
<dbReference type="Pfam" id="PF12706">
    <property type="entry name" value="Lactamase_B_2"/>
    <property type="match status" value="1"/>
</dbReference>
<keyword evidence="3" id="KW-0694">RNA-binding</keyword>
<keyword evidence="2" id="KW-0378">Hydrolase</keyword>
<proteinExistence type="predicted"/>
<dbReference type="AlphaFoldDB" id="A0A554LJ59"/>
<dbReference type="GO" id="GO:0003723">
    <property type="term" value="F:RNA binding"/>
    <property type="evidence" value="ECO:0007669"/>
    <property type="project" value="UniProtKB-KW"/>
</dbReference>
<keyword evidence="1" id="KW-0540">Nuclease</keyword>
<evidence type="ECO:0000313" key="5">
    <source>
        <dbReference type="EMBL" id="TSC92913.1"/>
    </source>
</evidence>
<dbReference type="PANTHER" id="PTHR43694:SF1">
    <property type="entry name" value="RIBONUCLEASE J"/>
    <property type="match status" value="1"/>
</dbReference>
<dbReference type="SMART" id="SM00849">
    <property type="entry name" value="Lactamase_B"/>
    <property type="match status" value="1"/>
</dbReference>
<evidence type="ECO:0000256" key="2">
    <source>
        <dbReference type="ARBA" id="ARBA00022839"/>
    </source>
</evidence>
<accession>A0A554LJ59</accession>
<evidence type="ECO:0000256" key="1">
    <source>
        <dbReference type="ARBA" id="ARBA00022722"/>
    </source>
</evidence>
<dbReference type="Pfam" id="PF22505">
    <property type="entry name" value="RNase_J_b_CASP"/>
    <property type="match status" value="1"/>
</dbReference>
<dbReference type="PANTHER" id="PTHR43694">
    <property type="entry name" value="RIBONUCLEASE J"/>
    <property type="match status" value="1"/>
</dbReference>
<feature type="domain" description="Metallo-beta-lactamase" evidence="4">
    <location>
        <begin position="11"/>
        <end position="211"/>
    </location>
</feature>
<dbReference type="Proteomes" id="UP000316495">
    <property type="component" value="Unassembled WGS sequence"/>
</dbReference>
<dbReference type="InterPro" id="IPR055132">
    <property type="entry name" value="RNase_J_b_CASP"/>
</dbReference>
<keyword evidence="2" id="KW-0269">Exonuclease</keyword>
<evidence type="ECO:0000313" key="6">
    <source>
        <dbReference type="Proteomes" id="UP000316495"/>
    </source>
</evidence>
<evidence type="ECO:0000259" key="4">
    <source>
        <dbReference type="SMART" id="SM00849"/>
    </source>
</evidence>
<gene>
    <name evidence="5" type="ORF">Athens101428_779</name>
</gene>
<dbReference type="EMBL" id="VMGN01000059">
    <property type="protein sequence ID" value="TSC92913.1"/>
    <property type="molecule type" value="Genomic_DNA"/>
</dbReference>
<dbReference type="Gene3D" id="3.60.15.10">
    <property type="entry name" value="Ribonuclease Z/Hydroxyacylglutathione hydrolase-like"/>
    <property type="match status" value="1"/>
</dbReference>